<protein>
    <submittedName>
        <fullName evidence="3">BTB domain-containing protein</fullName>
    </submittedName>
</protein>
<sequence>MVNRMLSVEMKEKRERTLNLDGLGIEMEQFKAFLEAISRPALRNRTLPNPKNVVNLLKLADYFQVDWLKEQCEVHLINCVEIPAIERFQLIERYRLNKLKHNFMRCFNCTKMREFFKANVDQLIADGFISKEY</sequence>
<organism evidence="2 3">
    <name type="scientific">Globodera pallida</name>
    <name type="common">Potato cyst nematode worm</name>
    <name type="synonym">Heterodera pallida</name>
    <dbReference type="NCBI Taxonomy" id="36090"/>
    <lineage>
        <taxon>Eukaryota</taxon>
        <taxon>Metazoa</taxon>
        <taxon>Ecdysozoa</taxon>
        <taxon>Nematoda</taxon>
        <taxon>Chromadorea</taxon>
        <taxon>Rhabditida</taxon>
        <taxon>Tylenchina</taxon>
        <taxon>Tylenchomorpha</taxon>
        <taxon>Tylenchoidea</taxon>
        <taxon>Heteroderidae</taxon>
        <taxon>Heteroderinae</taxon>
        <taxon>Globodera</taxon>
    </lineage>
</organism>
<dbReference type="Gene3D" id="3.30.710.10">
    <property type="entry name" value="Potassium Channel Kv1.1, Chain A"/>
    <property type="match status" value="1"/>
</dbReference>
<dbReference type="InterPro" id="IPR000210">
    <property type="entry name" value="BTB/POZ_dom"/>
</dbReference>
<dbReference type="Proteomes" id="UP000050741">
    <property type="component" value="Unassembled WGS sequence"/>
</dbReference>
<name>A0A183BRK8_GLOPA</name>
<feature type="domain" description="BTB" evidence="1">
    <location>
        <begin position="4"/>
        <end position="78"/>
    </location>
</feature>
<evidence type="ECO:0000259" key="1">
    <source>
        <dbReference type="Pfam" id="PF00651"/>
    </source>
</evidence>
<dbReference type="Pfam" id="PF00651">
    <property type="entry name" value="BTB"/>
    <property type="match status" value="1"/>
</dbReference>
<reference evidence="2" key="2">
    <citation type="submission" date="2014-05" db="EMBL/GenBank/DDBJ databases">
        <title>The genome and life-stage specific transcriptomes of Globodera pallida elucidate key aspects of plant parasitism by a cyst nematode.</title>
        <authorList>
            <person name="Cotton J.A."/>
            <person name="Lilley C.J."/>
            <person name="Jones L.M."/>
            <person name="Kikuchi T."/>
            <person name="Reid A.J."/>
            <person name="Thorpe P."/>
            <person name="Tsai I.J."/>
            <person name="Beasley H."/>
            <person name="Blok V."/>
            <person name="Cock P.J.A."/>
            <person name="Van den Akker S.E."/>
            <person name="Holroyd N."/>
            <person name="Hunt M."/>
            <person name="Mantelin S."/>
            <person name="Naghra H."/>
            <person name="Pain A."/>
            <person name="Palomares-Rius J.E."/>
            <person name="Zarowiecki M."/>
            <person name="Berriman M."/>
            <person name="Jones J.T."/>
            <person name="Urwin P.E."/>
        </authorList>
    </citation>
    <scope>NUCLEOTIDE SEQUENCE [LARGE SCALE GENOMIC DNA]</scope>
    <source>
        <strain evidence="2">Lindley</strain>
    </source>
</reference>
<dbReference type="SUPFAM" id="SSF54695">
    <property type="entry name" value="POZ domain"/>
    <property type="match status" value="1"/>
</dbReference>
<dbReference type="PANTHER" id="PTHR22744">
    <property type="entry name" value="HELIX LOOP HELIX PROTEIN 21-RELATED"/>
    <property type="match status" value="1"/>
</dbReference>
<evidence type="ECO:0000313" key="2">
    <source>
        <dbReference type="Proteomes" id="UP000050741"/>
    </source>
</evidence>
<proteinExistence type="predicted"/>
<keyword evidence="2" id="KW-1185">Reference proteome</keyword>
<evidence type="ECO:0000313" key="3">
    <source>
        <dbReference type="WBParaSite" id="GPLIN_000324400"/>
    </source>
</evidence>
<dbReference type="WBParaSite" id="GPLIN_000324400">
    <property type="protein sequence ID" value="GPLIN_000324400"/>
    <property type="gene ID" value="GPLIN_000324400"/>
</dbReference>
<reference evidence="3" key="3">
    <citation type="submission" date="2016-06" db="UniProtKB">
        <authorList>
            <consortium name="WormBaseParasite"/>
        </authorList>
    </citation>
    <scope>IDENTIFICATION</scope>
</reference>
<dbReference type="PANTHER" id="PTHR22744:SF14">
    <property type="entry name" value="BTB DOMAIN-CONTAINING PROTEIN-RELATED"/>
    <property type="match status" value="1"/>
</dbReference>
<dbReference type="AlphaFoldDB" id="A0A183BRK8"/>
<reference evidence="2" key="1">
    <citation type="submission" date="2013-12" db="EMBL/GenBank/DDBJ databases">
        <authorList>
            <person name="Aslett M."/>
        </authorList>
    </citation>
    <scope>NUCLEOTIDE SEQUENCE [LARGE SCALE GENOMIC DNA]</scope>
    <source>
        <strain evidence="2">Lindley</strain>
    </source>
</reference>
<accession>A0A183BRK8</accession>
<dbReference type="InterPro" id="IPR011333">
    <property type="entry name" value="SKP1/BTB/POZ_sf"/>
</dbReference>